<dbReference type="SUPFAM" id="SSF55961">
    <property type="entry name" value="Bet v1-like"/>
    <property type="match status" value="1"/>
</dbReference>
<dbReference type="STRING" id="1121015.GCA_000420545_01314"/>
<evidence type="ECO:0000313" key="3">
    <source>
        <dbReference type="Proteomes" id="UP000029385"/>
    </source>
</evidence>
<evidence type="ECO:0000313" key="2">
    <source>
        <dbReference type="EMBL" id="KFN44779.1"/>
    </source>
</evidence>
<keyword evidence="3" id="KW-1185">Reference proteome</keyword>
<dbReference type="SUPFAM" id="SSF55136">
    <property type="entry name" value="Probable bacterial effector-binding domain"/>
    <property type="match status" value="1"/>
</dbReference>
<dbReference type="InterPro" id="IPR011256">
    <property type="entry name" value="Reg_factor_effector_dom_sf"/>
</dbReference>
<evidence type="ECO:0008006" key="4">
    <source>
        <dbReference type="Google" id="ProtNLM"/>
    </source>
</evidence>
<dbReference type="Gene3D" id="3.20.80.10">
    <property type="entry name" value="Regulatory factor, effector binding domain"/>
    <property type="match status" value="1"/>
</dbReference>
<dbReference type="RefSeq" id="WP_022968949.1">
    <property type="nucleotide sequence ID" value="NZ_ATVD01000002.1"/>
</dbReference>
<organism evidence="2 3">
    <name type="scientific">Arenimonas oryziterrae DSM 21050 = YC6267</name>
    <dbReference type="NCBI Taxonomy" id="1121015"/>
    <lineage>
        <taxon>Bacteria</taxon>
        <taxon>Pseudomonadati</taxon>
        <taxon>Pseudomonadota</taxon>
        <taxon>Gammaproteobacteria</taxon>
        <taxon>Lysobacterales</taxon>
        <taxon>Lysobacteraceae</taxon>
        <taxon>Arenimonas</taxon>
    </lineage>
</organism>
<comment type="caution">
    <text evidence="2">The sequence shown here is derived from an EMBL/GenBank/DDBJ whole genome shotgun (WGS) entry which is preliminary data.</text>
</comment>
<reference evidence="2 3" key="1">
    <citation type="submission" date="2013-09" db="EMBL/GenBank/DDBJ databases">
        <title>Genome sequencing of Arenimonas oryziterrae.</title>
        <authorList>
            <person name="Chen F."/>
            <person name="Wang G."/>
        </authorList>
    </citation>
    <scope>NUCLEOTIDE SEQUENCE [LARGE SCALE GENOMIC DNA]</scope>
    <source>
        <strain evidence="2 3">YC6267</strain>
    </source>
</reference>
<dbReference type="InterPro" id="IPR023393">
    <property type="entry name" value="START-like_dom_sf"/>
</dbReference>
<dbReference type="Proteomes" id="UP000029385">
    <property type="component" value="Unassembled WGS sequence"/>
</dbReference>
<dbReference type="PATRIC" id="fig|1121015.4.peg.363"/>
<sequence>MTRVIEFLISLLIVAALFVVIGLFLPAKRTFSFSTETNRPMGTVTDLLNGFTRFKDWNPLLRHDPRMQTSLSGPAEGVGAKFNYNSRDKIIGQGSWEIVESVPGERIKYKLTNDARGSDKFMTFKLERTGQGNKNVKITQQYTVDYGWDLLGRYAGLYVTRNVGDDIKRGLDKFTTFLATVPKFDYSSHATPFAFEDLPAQDVLVVTTASKRSNDEIAQAMSSQVQWINKVMTANGLVAAGPLRIVTNEFTGDTYGFDVVQPVRKADAPADAPVGEKLNVTLESTVVYEQIPARRVATTTYVGPAPGLPRERDVLRAWAMAHGSDTQDRPFEDYIGGITTMLAEDAQFKVYWPVK</sequence>
<dbReference type="Gene3D" id="3.30.530.20">
    <property type="match status" value="1"/>
</dbReference>
<name>A0A091B1J1_9GAMM</name>
<dbReference type="AlphaFoldDB" id="A0A091B1J1"/>
<keyword evidence="1" id="KW-0812">Transmembrane</keyword>
<feature type="transmembrane region" description="Helical" evidence="1">
    <location>
        <begin position="7"/>
        <end position="27"/>
    </location>
</feature>
<keyword evidence="1" id="KW-0472">Membrane</keyword>
<dbReference type="EMBL" id="AVCI01000001">
    <property type="protein sequence ID" value="KFN44779.1"/>
    <property type="molecule type" value="Genomic_DNA"/>
</dbReference>
<keyword evidence="1" id="KW-1133">Transmembrane helix</keyword>
<dbReference type="OrthoDB" id="5293446at2"/>
<gene>
    <name evidence="2" type="ORF">N789_01840</name>
</gene>
<accession>A0A091B1J1</accession>
<proteinExistence type="predicted"/>
<evidence type="ECO:0000256" key="1">
    <source>
        <dbReference type="SAM" id="Phobius"/>
    </source>
</evidence>
<protein>
    <recommendedName>
        <fullName evidence="4">Polyketide cyclase</fullName>
    </recommendedName>
</protein>
<dbReference type="eggNOG" id="COG3832">
    <property type="taxonomic scope" value="Bacteria"/>
</dbReference>